<keyword evidence="6" id="KW-0406">Ion transport</keyword>
<evidence type="ECO:0000256" key="7">
    <source>
        <dbReference type="ARBA" id="ARBA00023136"/>
    </source>
</evidence>
<dbReference type="Pfam" id="PF02931">
    <property type="entry name" value="Neur_chan_LBD"/>
    <property type="match status" value="1"/>
</dbReference>
<dbReference type="InterPro" id="IPR006029">
    <property type="entry name" value="Neurotrans-gated_channel_TM"/>
</dbReference>
<evidence type="ECO:0000259" key="15">
    <source>
        <dbReference type="Pfam" id="PF02931"/>
    </source>
</evidence>
<dbReference type="PRINTS" id="PR00254">
    <property type="entry name" value="NICOTINICR"/>
</dbReference>
<dbReference type="InterPro" id="IPR006201">
    <property type="entry name" value="Neur_channel"/>
</dbReference>
<dbReference type="GO" id="GO:0022848">
    <property type="term" value="F:acetylcholine-gated monoatomic cation-selective channel activity"/>
    <property type="evidence" value="ECO:0007669"/>
    <property type="project" value="InterPro"/>
</dbReference>
<keyword evidence="8" id="KW-1015">Disulfide bond</keyword>
<evidence type="ECO:0000256" key="3">
    <source>
        <dbReference type="ARBA" id="ARBA00022692"/>
    </source>
</evidence>
<dbReference type="EMBL" id="UZAN01047677">
    <property type="protein sequence ID" value="VDP85658.1"/>
    <property type="molecule type" value="Genomic_DNA"/>
</dbReference>
<dbReference type="Gene3D" id="2.70.170.10">
    <property type="entry name" value="Neurotransmitter-gated ion-channel ligand-binding domain"/>
    <property type="match status" value="1"/>
</dbReference>
<evidence type="ECO:0000256" key="1">
    <source>
        <dbReference type="ARBA" id="ARBA00022448"/>
    </source>
</evidence>
<keyword evidence="4 14" id="KW-1133">Transmembrane helix</keyword>
<evidence type="ECO:0000313" key="19">
    <source>
        <dbReference type="WBParaSite" id="ECPE_0000963501-mRNA-1"/>
    </source>
</evidence>
<proteinExistence type="predicted"/>
<keyword evidence="10" id="KW-0325">Glycoprotein</keyword>
<dbReference type="InterPro" id="IPR038050">
    <property type="entry name" value="Neuro_actylchol_rec"/>
</dbReference>
<dbReference type="PANTHER" id="PTHR18945">
    <property type="entry name" value="NEUROTRANSMITTER GATED ION CHANNEL"/>
    <property type="match status" value="1"/>
</dbReference>
<comment type="subcellular location">
    <subcellularLocation>
        <location evidence="13">Synaptic cell membrane</location>
        <topology evidence="13">Multi-pass membrane protein</topology>
    </subcellularLocation>
</comment>
<feature type="domain" description="Neurotransmitter-gated ion-channel transmembrane" evidence="16">
    <location>
        <begin position="145"/>
        <end position="173"/>
    </location>
</feature>
<name>A0A183ARM0_9TREM</name>
<dbReference type="InterPro" id="IPR006202">
    <property type="entry name" value="Neur_chan_lig-bd"/>
</dbReference>
<dbReference type="GO" id="GO:0045211">
    <property type="term" value="C:postsynaptic membrane"/>
    <property type="evidence" value="ECO:0007669"/>
    <property type="project" value="InterPro"/>
</dbReference>
<keyword evidence="11" id="KW-1071">Ligand-gated ion channel</keyword>
<evidence type="ECO:0000256" key="5">
    <source>
        <dbReference type="ARBA" id="ARBA00023018"/>
    </source>
</evidence>
<keyword evidence="9" id="KW-0675">Receptor</keyword>
<dbReference type="Gene3D" id="1.20.58.390">
    <property type="entry name" value="Neurotransmitter-gated ion-channel transmembrane domain"/>
    <property type="match status" value="1"/>
</dbReference>
<evidence type="ECO:0000256" key="10">
    <source>
        <dbReference type="ARBA" id="ARBA00023180"/>
    </source>
</evidence>
<keyword evidence="12" id="KW-0407">Ion channel</keyword>
<dbReference type="InterPro" id="IPR036734">
    <property type="entry name" value="Neur_chan_lig-bd_sf"/>
</dbReference>
<evidence type="ECO:0000256" key="4">
    <source>
        <dbReference type="ARBA" id="ARBA00022989"/>
    </source>
</evidence>
<dbReference type="WBParaSite" id="ECPE_0000963501-mRNA-1">
    <property type="protein sequence ID" value="ECPE_0000963501-mRNA-1"/>
    <property type="gene ID" value="ECPE_0000963501"/>
</dbReference>
<dbReference type="InterPro" id="IPR036719">
    <property type="entry name" value="Neuro-gated_channel_TM_sf"/>
</dbReference>
<sequence length="190" mass="21873">MDYGNVTVINLPYAAVWRPDILLYNCADEKFDRTFPTNVIMRHDGKVQWMPPGLFKSTCNIDISWFPFDVQIDFRITCEANDTSENCSTRGEVDLSEYSNNGEFHLDGAYVVRFAQRYDCCQFDFIDIKMTIQLQRRALYYVFNLIVPCLLISGMSLMVFMLPPDAGEKISLGKFLQQVAIYSPFMSSAM</sequence>
<dbReference type="GO" id="GO:0004888">
    <property type="term" value="F:transmembrane signaling receptor activity"/>
    <property type="evidence" value="ECO:0007669"/>
    <property type="project" value="InterPro"/>
</dbReference>
<protein>
    <submittedName>
        <fullName evidence="19">Neur_chan_LBD domain-containing protein</fullName>
    </submittedName>
</protein>
<keyword evidence="1" id="KW-0813">Transport</keyword>
<evidence type="ECO:0000256" key="11">
    <source>
        <dbReference type="ARBA" id="ARBA00023286"/>
    </source>
</evidence>
<evidence type="ECO:0000256" key="9">
    <source>
        <dbReference type="ARBA" id="ARBA00023170"/>
    </source>
</evidence>
<dbReference type="InterPro" id="IPR002394">
    <property type="entry name" value="Nicotinic_acetylcholine_rcpt"/>
</dbReference>
<evidence type="ECO:0000256" key="14">
    <source>
        <dbReference type="SAM" id="Phobius"/>
    </source>
</evidence>
<gene>
    <name evidence="17" type="ORF">ECPE_LOCUS9605</name>
</gene>
<evidence type="ECO:0000256" key="6">
    <source>
        <dbReference type="ARBA" id="ARBA00023065"/>
    </source>
</evidence>
<evidence type="ECO:0000256" key="8">
    <source>
        <dbReference type="ARBA" id="ARBA00023157"/>
    </source>
</evidence>
<keyword evidence="5" id="KW-0770">Synapse</keyword>
<keyword evidence="18" id="KW-1185">Reference proteome</keyword>
<accession>A0A183ARM0</accession>
<reference evidence="17 18" key="2">
    <citation type="submission" date="2018-11" db="EMBL/GenBank/DDBJ databases">
        <authorList>
            <consortium name="Pathogen Informatics"/>
        </authorList>
    </citation>
    <scope>NUCLEOTIDE SEQUENCE [LARGE SCALE GENOMIC DNA]</scope>
    <source>
        <strain evidence="17 18">Egypt</strain>
    </source>
</reference>
<evidence type="ECO:0000313" key="18">
    <source>
        <dbReference type="Proteomes" id="UP000272942"/>
    </source>
</evidence>
<evidence type="ECO:0000256" key="13">
    <source>
        <dbReference type="ARBA" id="ARBA00034099"/>
    </source>
</evidence>
<dbReference type="Pfam" id="PF02932">
    <property type="entry name" value="Neur_chan_memb"/>
    <property type="match status" value="1"/>
</dbReference>
<keyword evidence="7 14" id="KW-0472">Membrane</keyword>
<evidence type="ECO:0000259" key="16">
    <source>
        <dbReference type="Pfam" id="PF02932"/>
    </source>
</evidence>
<dbReference type="OrthoDB" id="6259715at2759"/>
<dbReference type="AlphaFoldDB" id="A0A183ARM0"/>
<dbReference type="PRINTS" id="PR00252">
    <property type="entry name" value="NRIONCHANNEL"/>
</dbReference>
<dbReference type="CDD" id="cd19051">
    <property type="entry name" value="LGIC_TM_cation"/>
    <property type="match status" value="1"/>
</dbReference>
<evidence type="ECO:0000256" key="12">
    <source>
        <dbReference type="ARBA" id="ARBA00023303"/>
    </source>
</evidence>
<dbReference type="SUPFAM" id="SSF63712">
    <property type="entry name" value="Nicotinic receptor ligand binding domain-like"/>
    <property type="match status" value="1"/>
</dbReference>
<organism evidence="19">
    <name type="scientific">Echinostoma caproni</name>
    <dbReference type="NCBI Taxonomy" id="27848"/>
    <lineage>
        <taxon>Eukaryota</taxon>
        <taxon>Metazoa</taxon>
        <taxon>Spiralia</taxon>
        <taxon>Lophotrochozoa</taxon>
        <taxon>Platyhelminthes</taxon>
        <taxon>Trematoda</taxon>
        <taxon>Digenea</taxon>
        <taxon>Plagiorchiida</taxon>
        <taxon>Echinostomata</taxon>
        <taxon>Echinostomatoidea</taxon>
        <taxon>Echinostomatidae</taxon>
        <taxon>Echinostoma</taxon>
    </lineage>
</organism>
<dbReference type="Proteomes" id="UP000272942">
    <property type="component" value="Unassembled WGS sequence"/>
</dbReference>
<dbReference type="SUPFAM" id="SSF90112">
    <property type="entry name" value="Neurotransmitter-gated ion-channel transmembrane pore"/>
    <property type="match status" value="1"/>
</dbReference>
<evidence type="ECO:0000256" key="2">
    <source>
        <dbReference type="ARBA" id="ARBA00022475"/>
    </source>
</evidence>
<evidence type="ECO:0000313" key="17">
    <source>
        <dbReference type="EMBL" id="VDP85658.1"/>
    </source>
</evidence>
<keyword evidence="2" id="KW-1003">Cell membrane</keyword>
<keyword evidence="3 14" id="KW-0812">Transmembrane</keyword>
<feature type="domain" description="Neurotransmitter-gated ion-channel ligand-binding" evidence="15">
    <location>
        <begin position="2"/>
        <end position="137"/>
    </location>
</feature>
<feature type="transmembrane region" description="Helical" evidence="14">
    <location>
        <begin position="138"/>
        <end position="162"/>
    </location>
</feature>
<reference evidence="19" key="1">
    <citation type="submission" date="2016-06" db="UniProtKB">
        <authorList>
            <consortium name="WormBaseParasite"/>
        </authorList>
    </citation>
    <scope>IDENTIFICATION</scope>
</reference>